<dbReference type="AlphaFoldDB" id="A0A4R0YYP7"/>
<organism evidence="2 3">
    <name type="scientific">Dyella soli</name>
    <dbReference type="NCBI Taxonomy" id="522319"/>
    <lineage>
        <taxon>Bacteria</taxon>
        <taxon>Pseudomonadati</taxon>
        <taxon>Pseudomonadota</taxon>
        <taxon>Gammaproteobacteria</taxon>
        <taxon>Lysobacterales</taxon>
        <taxon>Rhodanobacteraceae</taxon>
        <taxon>Dyella</taxon>
    </lineage>
</organism>
<dbReference type="Pfam" id="PF13454">
    <property type="entry name" value="NAD_binding_9"/>
    <property type="match status" value="1"/>
</dbReference>
<comment type="caution">
    <text evidence="2">The sequence shown here is derived from an EMBL/GenBank/DDBJ whole genome shotgun (WGS) entry which is preliminary data.</text>
</comment>
<sequence>MYRRVAIIGGGAASAALLSEILERQHASPVHLDWYTGGGSLGRGIAYGTRSDRHLLNVRAASMSMFVARPRGFLDYAQRGDHSIAGTDFLPRRMYGDYLEAEVRRSLDRAAELGHDVRVIPFAVDAIVPENDGVTVIQGEESTRVDAAVLALGALPPQPLGGVTEAALTSGRYIVDPWRFLASAQPSAEPFDVVLVGMGLTSVDVVLELAELWPKARFTALSRHGLLPEPHLAVSSAPTDDGSDLIESMLAAPDIRTWMRLLREAIRQTPDWRVVIDSLRPHTPSLWRALPREERARFLRHARWAWERARHRMAPQVAEALARLEREGRLVRRRGRMQAVDVKGDALQLELRPKGSAFNEQVTADYVIQTIGLNTDVRRAGHPLVNQLFTNGHITPDALGLGAEGTLEGRLRHGGATWPHFYAIGSMLRGTHWESTAMPEIRQQARNLADQLFGS</sequence>
<dbReference type="EMBL" id="SJTG01000001">
    <property type="protein sequence ID" value="TCI11916.1"/>
    <property type="molecule type" value="Genomic_DNA"/>
</dbReference>
<name>A0A4R0YYP7_9GAMM</name>
<dbReference type="InterPro" id="IPR036188">
    <property type="entry name" value="FAD/NAD-bd_sf"/>
</dbReference>
<dbReference type="SUPFAM" id="SSF51905">
    <property type="entry name" value="FAD/NAD(P)-binding domain"/>
    <property type="match status" value="2"/>
</dbReference>
<keyword evidence="3" id="KW-1185">Reference proteome</keyword>
<gene>
    <name evidence="2" type="ORF">EZM97_00655</name>
</gene>
<accession>A0A4R0YYP7</accession>
<dbReference type="InterPro" id="IPR052189">
    <property type="entry name" value="L-asp_N-monooxygenase_NS-form"/>
</dbReference>
<dbReference type="PANTHER" id="PTHR40254">
    <property type="entry name" value="BLR0577 PROTEIN"/>
    <property type="match status" value="1"/>
</dbReference>
<dbReference type="PANTHER" id="PTHR40254:SF1">
    <property type="entry name" value="BLR0577 PROTEIN"/>
    <property type="match status" value="1"/>
</dbReference>
<evidence type="ECO:0000313" key="2">
    <source>
        <dbReference type="EMBL" id="TCI11916.1"/>
    </source>
</evidence>
<reference evidence="2 3" key="1">
    <citation type="submission" date="2019-02" db="EMBL/GenBank/DDBJ databases">
        <title>Dyella amyloliquefaciens sp. nov., isolated from forest soil.</title>
        <authorList>
            <person name="Gao Z.-H."/>
            <person name="Qiu L.-H."/>
        </authorList>
    </citation>
    <scope>NUCLEOTIDE SEQUENCE [LARGE SCALE GENOMIC DNA]</scope>
    <source>
        <strain evidence="2 3">KACC 12747</strain>
    </source>
</reference>
<evidence type="ECO:0000259" key="1">
    <source>
        <dbReference type="Pfam" id="PF13454"/>
    </source>
</evidence>
<proteinExistence type="predicted"/>
<feature type="domain" description="FAD-dependent urate hydroxylase HpyO/Asp monooxygenase CreE-like FAD/NAD(P)-binding" evidence="1">
    <location>
        <begin position="6"/>
        <end position="154"/>
    </location>
</feature>
<dbReference type="Gene3D" id="3.50.50.60">
    <property type="entry name" value="FAD/NAD(P)-binding domain"/>
    <property type="match status" value="1"/>
</dbReference>
<dbReference type="RefSeq" id="WP_131151305.1">
    <property type="nucleotide sequence ID" value="NZ_SJTG01000001.1"/>
</dbReference>
<protein>
    <submittedName>
        <fullName evidence="2">Pyridine nucleotide-disulfide oxidoreductase</fullName>
    </submittedName>
</protein>
<dbReference type="Proteomes" id="UP000291822">
    <property type="component" value="Unassembled WGS sequence"/>
</dbReference>
<evidence type="ECO:0000313" key="3">
    <source>
        <dbReference type="Proteomes" id="UP000291822"/>
    </source>
</evidence>
<dbReference type="InterPro" id="IPR038732">
    <property type="entry name" value="HpyO/CreE_NAD-binding"/>
</dbReference>